<reference evidence="2 4" key="1">
    <citation type="submission" date="2017-11" db="EMBL/GenBank/DDBJ databases">
        <title>Comparitive Functional Genomics of Dry Heat Resistant strains isolated from the Viking Spacecraft.</title>
        <authorList>
            <person name="Seuylemezian A."/>
            <person name="Cooper K."/>
            <person name="Vaishampayan P."/>
        </authorList>
    </citation>
    <scope>NUCLEOTIDE SEQUENCE [LARGE SCALE GENOMIC DNA]</scope>
    <source>
        <strain evidence="2 4">M4.6</strain>
    </source>
</reference>
<dbReference type="Proteomes" id="UP000234951">
    <property type="component" value="Unassembled WGS sequence"/>
</dbReference>
<name>A0A2N5GHQ0_9BACI</name>
<protein>
    <recommendedName>
        <fullName evidence="1">Glycosyltransferase 2-like domain-containing protein</fullName>
    </recommendedName>
</protein>
<evidence type="ECO:0000313" key="3">
    <source>
        <dbReference type="EMBL" id="PLR95456.1"/>
    </source>
</evidence>
<reference evidence="3 5" key="2">
    <citation type="submission" date="2017-12" db="EMBL/GenBank/DDBJ databases">
        <title>Comparative Functional Genomics of Dry Heat Resistant strains isolated from the Viking Spacecraft.</title>
        <authorList>
            <person name="Seuylemezian A."/>
            <person name="Cooper K."/>
            <person name="Vaishampayan P."/>
        </authorList>
    </citation>
    <scope>NUCLEOTIDE SEQUENCE [LARGE SCALE GENOMIC DNA]</scope>
    <source>
        <strain evidence="3 5">ATCC 29669</strain>
    </source>
</reference>
<keyword evidence="5" id="KW-1185">Reference proteome</keyword>
<accession>A0A2N5GHQ0</accession>
<dbReference type="Proteomes" id="UP000235114">
    <property type="component" value="Unassembled WGS sequence"/>
</dbReference>
<comment type="caution">
    <text evidence="2">The sequence shown here is derived from an EMBL/GenBank/DDBJ whole genome shotgun (WGS) entry which is preliminary data.</text>
</comment>
<evidence type="ECO:0000313" key="5">
    <source>
        <dbReference type="Proteomes" id="UP000235114"/>
    </source>
</evidence>
<organism evidence="2 4">
    <name type="scientific">Bacillus canaveralius</name>
    <dbReference type="NCBI Taxonomy" id="1403243"/>
    <lineage>
        <taxon>Bacteria</taxon>
        <taxon>Bacillati</taxon>
        <taxon>Bacillota</taxon>
        <taxon>Bacilli</taxon>
        <taxon>Bacillales</taxon>
        <taxon>Bacillaceae</taxon>
        <taxon>Bacillus</taxon>
    </lineage>
</organism>
<dbReference type="InterPro" id="IPR029044">
    <property type="entry name" value="Nucleotide-diphossugar_trans"/>
</dbReference>
<dbReference type="EMBL" id="PGVA01000054">
    <property type="protein sequence ID" value="PLR80325.1"/>
    <property type="molecule type" value="Genomic_DNA"/>
</dbReference>
<evidence type="ECO:0000313" key="2">
    <source>
        <dbReference type="EMBL" id="PLR80325.1"/>
    </source>
</evidence>
<proteinExistence type="predicted"/>
<feature type="domain" description="Glycosyltransferase 2-like" evidence="1">
    <location>
        <begin position="4"/>
        <end position="112"/>
    </location>
</feature>
<sequence>MVSIIACTMRDQMMDNVFANYARQKWETKELIIILNNDRMDLNNWSNRAKKYSNISIYQLPEEKTLGDCLNFGISKARYDIIAKFDDDDYYSPYYLTEAMTAFKKTGAEVIGKGTSFLYFEQNDLLTLYRQGLENKDGSKFLKGGTLMFKKSLFPKIKFPSQKAGSDSHFRNQCKENNVKMYSTSRYNYVCLRRADLTSHTYQLPPEEYMKNCEVVETTKNFESAVTKRFGKK</sequence>
<gene>
    <name evidence="2" type="ORF">CU635_18595</name>
    <name evidence="3" type="ORF">CVD25_14640</name>
</gene>
<dbReference type="Gene3D" id="3.90.550.10">
    <property type="entry name" value="Spore Coat Polysaccharide Biosynthesis Protein SpsA, Chain A"/>
    <property type="match status" value="1"/>
</dbReference>
<dbReference type="InterPro" id="IPR001173">
    <property type="entry name" value="Glyco_trans_2-like"/>
</dbReference>
<evidence type="ECO:0000259" key="1">
    <source>
        <dbReference type="Pfam" id="PF00535"/>
    </source>
</evidence>
<dbReference type="OrthoDB" id="6713581at2"/>
<dbReference type="AlphaFoldDB" id="A0A2N5GHQ0"/>
<dbReference type="RefSeq" id="WP_101578870.1">
    <property type="nucleotide sequence ID" value="NZ_PGVA01000054.1"/>
</dbReference>
<dbReference type="SUPFAM" id="SSF53448">
    <property type="entry name" value="Nucleotide-diphospho-sugar transferases"/>
    <property type="match status" value="1"/>
</dbReference>
<dbReference type="Pfam" id="PF00535">
    <property type="entry name" value="Glycos_transf_2"/>
    <property type="match status" value="1"/>
</dbReference>
<dbReference type="EMBL" id="PGVD01000038">
    <property type="protein sequence ID" value="PLR95456.1"/>
    <property type="molecule type" value="Genomic_DNA"/>
</dbReference>
<evidence type="ECO:0000313" key="4">
    <source>
        <dbReference type="Proteomes" id="UP000234951"/>
    </source>
</evidence>